<dbReference type="InterPro" id="IPR000073">
    <property type="entry name" value="AB_hydrolase_1"/>
</dbReference>
<comment type="subunit">
    <text evidence="5">Monomer.</text>
</comment>
<dbReference type="HAMAP" id="MF_01260">
    <property type="entry name" value="Carboxylester"/>
    <property type="match status" value="1"/>
</dbReference>
<reference evidence="7 8" key="1">
    <citation type="submission" date="2019-01" db="EMBL/GenBank/DDBJ databases">
        <authorList>
            <person name="Zhang S."/>
        </authorList>
    </citation>
    <scope>NUCLEOTIDE SEQUENCE [LARGE SCALE GENOMIC DNA]</scope>
    <source>
        <strain evidence="7 8">1626</strain>
    </source>
</reference>
<dbReference type="SUPFAM" id="SSF53474">
    <property type="entry name" value="alpha/beta-Hydrolases"/>
    <property type="match status" value="1"/>
</dbReference>
<dbReference type="Gene3D" id="3.40.50.1820">
    <property type="entry name" value="alpha/beta hydrolase"/>
    <property type="match status" value="1"/>
</dbReference>
<evidence type="ECO:0000313" key="8">
    <source>
        <dbReference type="Proteomes" id="UP000298681"/>
    </source>
</evidence>
<dbReference type="RefSeq" id="WP_134674790.1">
    <property type="nucleotide sequence ID" value="NZ_SPUH01000001.1"/>
</dbReference>
<dbReference type="AlphaFoldDB" id="A0A4Z1REW8"/>
<keyword evidence="2 5" id="KW-0963">Cytoplasm</keyword>
<gene>
    <name evidence="5 7" type="primary">bioH</name>
    <name evidence="7" type="ORF">E4582_10370</name>
</gene>
<dbReference type="GO" id="GO:0005737">
    <property type="term" value="C:cytoplasm"/>
    <property type="evidence" value="ECO:0007669"/>
    <property type="project" value="UniProtKB-SubCell"/>
</dbReference>
<dbReference type="GO" id="GO:0009102">
    <property type="term" value="P:biotin biosynthetic process"/>
    <property type="evidence" value="ECO:0007669"/>
    <property type="project" value="UniProtKB-UniRule"/>
</dbReference>
<comment type="catalytic activity">
    <reaction evidence="5">
        <text>6-carboxyhexanoyl-[ACP] methyl ester + H2O = 6-carboxyhexanoyl-[ACP] + methanol + H(+)</text>
        <dbReference type="Rhea" id="RHEA:42700"/>
        <dbReference type="Rhea" id="RHEA-COMP:9955"/>
        <dbReference type="Rhea" id="RHEA-COMP:10186"/>
        <dbReference type="ChEBI" id="CHEBI:15377"/>
        <dbReference type="ChEBI" id="CHEBI:15378"/>
        <dbReference type="ChEBI" id="CHEBI:17790"/>
        <dbReference type="ChEBI" id="CHEBI:78846"/>
        <dbReference type="ChEBI" id="CHEBI:82735"/>
        <dbReference type="EC" id="3.1.1.85"/>
    </reaction>
</comment>
<sequence>MHMETSGTGPDLVLLHGWAMHGGVFAPLVDALRADFTMHVVDLPGHGHSCDTEVPLALAPVADALAARLPRALWLGWSLGGLFALEAARRHPRQFRGVVMLASSPRFVRDDDWPHGMSAEIFQGFAQGLRHDYRGTLDRFIALEAFGSDDARGDIRALRDEVFARGEPAAEVLADGLGLLERGDLRAVLPGLRMPSLWLAGRRDRLVSPRAMEAAAALAADAHVHVLANAGHAPFLTHPDAVADVVRTFAAGLDVQDPP</sequence>
<keyword evidence="4 5" id="KW-0378">Hydrolase</keyword>
<evidence type="ECO:0000256" key="3">
    <source>
        <dbReference type="ARBA" id="ARBA00022756"/>
    </source>
</evidence>
<evidence type="ECO:0000256" key="4">
    <source>
        <dbReference type="ARBA" id="ARBA00022801"/>
    </source>
</evidence>
<evidence type="ECO:0000256" key="2">
    <source>
        <dbReference type="ARBA" id="ARBA00022490"/>
    </source>
</evidence>
<proteinExistence type="inferred from homology"/>
<dbReference type="GO" id="GO:0016020">
    <property type="term" value="C:membrane"/>
    <property type="evidence" value="ECO:0007669"/>
    <property type="project" value="TreeGrafter"/>
</dbReference>
<keyword evidence="3 5" id="KW-0093">Biotin biosynthesis</keyword>
<keyword evidence="1 5" id="KW-0719">Serine esterase</keyword>
<dbReference type="EC" id="3.1.1.85" evidence="5"/>
<comment type="caution">
    <text evidence="5">Lacks conserved residue(s) required for the propagation of feature annotation.</text>
</comment>
<comment type="similarity">
    <text evidence="5">Belongs to the AB hydrolase superfamily. Carboxylesterase BioH family.</text>
</comment>
<comment type="function">
    <text evidence="5">The physiological role of BioH is to remove the methyl group introduced by BioC when the pimeloyl moiety is complete. It allows to synthesize pimeloyl-ACP via the fatty acid synthetic pathway through the hydrolysis of the ester bonds of pimeloyl-ACP esters.</text>
</comment>
<comment type="caution">
    <text evidence="7">The sequence shown here is derived from an EMBL/GenBank/DDBJ whole genome shotgun (WGS) entry which is preliminary data.</text>
</comment>
<name>A0A4Z1REW8_9GAMM</name>
<dbReference type="UniPathway" id="UPA00078"/>
<evidence type="ECO:0000256" key="5">
    <source>
        <dbReference type="HAMAP-Rule" id="MF_01260"/>
    </source>
</evidence>
<dbReference type="PANTHER" id="PTHR43798">
    <property type="entry name" value="MONOACYLGLYCEROL LIPASE"/>
    <property type="match status" value="1"/>
</dbReference>
<dbReference type="NCBIfam" id="TIGR01738">
    <property type="entry name" value="bioH"/>
    <property type="match status" value="1"/>
</dbReference>
<dbReference type="InterPro" id="IPR050266">
    <property type="entry name" value="AB_hydrolase_sf"/>
</dbReference>
<dbReference type="Pfam" id="PF12697">
    <property type="entry name" value="Abhydrolase_6"/>
    <property type="match status" value="1"/>
</dbReference>
<dbReference type="Proteomes" id="UP000298681">
    <property type="component" value="Unassembled WGS sequence"/>
</dbReference>
<feature type="active site" evidence="5">
    <location>
        <position position="232"/>
    </location>
</feature>
<feature type="binding site" evidence="5">
    <location>
        <begin position="78"/>
        <end position="79"/>
    </location>
    <ligand>
        <name>substrate</name>
    </ligand>
</feature>
<comment type="pathway">
    <text evidence="5">Cofactor biosynthesis; biotin biosynthesis.</text>
</comment>
<dbReference type="EMBL" id="SPUH01000001">
    <property type="protein sequence ID" value="TKS55398.1"/>
    <property type="molecule type" value="Genomic_DNA"/>
</dbReference>
<accession>A0A4Z1REW8</accession>
<dbReference type="GO" id="GO:0090499">
    <property type="term" value="F:pimelyl-[acyl-carrier protein] methyl ester esterase activity"/>
    <property type="evidence" value="ECO:0007669"/>
    <property type="project" value="UniProtKB-EC"/>
</dbReference>
<protein>
    <recommendedName>
        <fullName evidence="5">Pimeloyl-[acyl-carrier protein] methyl ester esterase</fullName>
        <ecNumber evidence="5">3.1.1.85</ecNumber>
    </recommendedName>
    <alternativeName>
        <fullName evidence="5">Biotin synthesis protein BioH</fullName>
    </alternativeName>
    <alternativeName>
        <fullName evidence="5">Carboxylesterase BioH</fullName>
    </alternativeName>
</protein>
<evidence type="ECO:0000259" key="6">
    <source>
        <dbReference type="Pfam" id="PF12697"/>
    </source>
</evidence>
<dbReference type="InterPro" id="IPR029058">
    <property type="entry name" value="AB_hydrolase_fold"/>
</dbReference>
<feature type="domain" description="AB hydrolase-1" evidence="6">
    <location>
        <begin position="12"/>
        <end position="245"/>
    </location>
</feature>
<evidence type="ECO:0000256" key="1">
    <source>
        <dbReference type="ARBA" id="ARBA00022487"/>
    </source>
</evidence>
<comment type="subcellular location">
    <subcellularLocation>
        <location evidence="5">Cytoplasm</location>
    </subcellularLocation>
</comment>
<dbReference type="InterPro" id="IPR010076">
    <property type="entry name" value="BioH"/>
</dbReference>
<feature type="binding site" evidence="5">
    <location>
        <position position="232"/>
    </location>
    <ligand>
        <name>substrate</name>
    </ligand>
</feature>
<feature type="active site" description="Nucleophile" evidence="5">
    <location>
        <position position="78"/>
    </location>
</feature>
<feature type="binding site" evidence="5">
    <location>
        <position position="18"/>
    </location>
    <ligand>
        <name>substrate</name>
    </ligand>
</feature>
<feature type="active site" evidence="5">
    <location>
        <position position="204"/>
    </location>
</feature>
<evidence type="ECO:0000313" key="7">
    <source>
        <dbReference type="EMBL" id="TKS55398.1"/>
    </source>
</evidence>
<organism evidence="7 8">
    <name type="scientific">Luteimonas yindakuii</name>
    <dbReference type="NCBI Taxonomy" id="2565782"/>
    <lineage>
        <taxon>Bacteria</taxon>
        <taxon>Pseudomonadati</taxon>
        <taxon>Pseudomonadota</taxon>
        <taxon>Gammaproteobacteria</taxon>
        <taxon>Lysobacterales</taxon>
        <taxon>Lysobacteraceae</taxon>
        <taxon>Luteimonas</taxon>
    </lineage>
</organism>
<dbReference type="PANTHER" id="PTHR43798:SF31">
    <property type="entry name" value="AB HYDROLASE SUPERFAMILY PROTEIN YCLE"/>
    <property type="match status" value="1"/>
</dbReference>
<keyword evidence="8" id="KW-1185">Reference proteome</keyword>